<dbReference type="WBParaSite" id="PgR004_g251_t01">
    <property type="protein sequence ID" value="PgR004_g251_t01"/>
    <property type="gene ID" value="PgR004_g251"/>
</dbReference>
<proteinExistence type="predicted"/>
<protein>
    <submittedName>
        <fullName evidence="2">Uncharacterized protein</fullName>
    </submittedName>
</protein>
<reference evidence="2" key="1">
    <citation type="submission" date="2022-11" db="UniProtKB">
        <authorList>
            <consortium name="WormBaseParasite"/>
        </authorList>
    </citation>
    <scope>IDENTIFICATION</scope>
</reference>
<keyword evidence="1" id="KW-1185">Reference proteome</keyword>
<name>A0A915AC50_PARUN</name>
<dbReference type="AlphaFoldDB" id="A0A915AC50"/>
<dbReference type="Proteomes" id="UP000887569">
    <property type="component" value="Unplaced"/>
</dbReference>
<sequence>LIETIDCIDCFNIKHRSYSYCSTSDTIAQSMQSALTPSLIETIDCIDCFNIKHRSYSYCSTSDTIAQSMQSASIPSLIEASLRHYADDDNASFAFCLKLYEFLAS</sequence>
<evidence type="ECO:0000313" key="2">
    <source>
        <dbReference type="WBParaSite" id="PgR004_g251_t01"/>
    </source>
</evidence>
<accession>A0A915AC50</accession>
<organism evidence="1 2">
    <name type="scientific">Parascaris univalens</name>
    <name type="common">Nematode worm</name>
    <dbReference type="NCBI Taxonomy" id="6257"/>
    <lineage>
        <taxon>Eukaryota</taxon>
        <taxon>Metazoa</taxon>
        <taxon>Ecdysozoa</taxon>
        <taxon>Nematoda</taxon>
        <taxon>Chromadorea</taxon>
        <taxon>Rhabditida</taxon>
        <taxon>Spirurina</taxon>
        <taxon>Ascaridomorpha</taxon>
        <taxon>Ascaridoidea</taxon>
        <taxon>Ascarididae</taxon>
        <taxon>Parascaris</taxon>
    </lineage>
</organism>
<evidence type="ECO:0000313" key="1">
    <source>
        <dbReference type="Proteomes" id="UP000887569"/>
    </source>
</evidence>